<accession>A0ACC1TDF7</accession>
<organism evidence="1 2">
    <name type="scientific">Phlebia brevispora</name>
    <dbReference type="NCBI Taxonomy" id="194682"/>
    <lineage>
        <taxon>Eukaryota</taxon>
        <taxon>Fungi</taxon>
        <taxon>Dikarya</taxon>
        <taxon>Basidiomycota</taxon>
        <taxon>Agaricomycotina</taxon>
        <taxon>Agaricomycetes</taxon>
        <taxon>Polyporales</taxon>
        <taxon>Meruliaceae</taxon>
        <taxon>Phlebia</taxon>
    </lineage>
</organism>
<name>A0ACC1TDF7_9APHY</name>
<proteinExistence type="predicted"/>
<gene>
    <name evidence="1" type="ORF">NM688_g806</name>
</gene>
<comment type="caution">
    <text evidence="1">The sequence shown here is derived from an EMBL/GenBank/DDBJ whole genome shotgun (WGS) entry which is preliminary data.</text>
</comment>
<dbReference type="EMBL" id="JANHOG010000076">
    <property type="protein sequence ID" value="KAJ3558625.1"/>
    <property type="molecule type" value="Genomic_DNA"/>
</dbReference>
<keyword evidence="2" id="KW-1185">Reference proteome</keyword>
<reference evidence="1" key="1">
    <citation type="submission" date="2022-07" db="EMBL/GenBank/DDBJ databases">
        <title>Genome Sequence of Phlebia brevispora.</title>
        <authorList>
            <person name="Buettner E."/>
        </authorList>
    </citation>
    <scope>NUCLEOTIDE SEQUENCE</scope>
    <source>
        <strain evidence="1">MPL23</strain>
    </source>
</reference>
<protein>
    <submittedName>
        <fullName evidence="1">Uncharacterized protein</fullName>
    </submittedName>
</protein>
<sequence>MEITPDFALTFSIPMLREKLLTIKKLVEMKLAHKNKVNSTSKSSKHGVCLPHLSEQIIASHQDTNEPSALVEDPLLSVTRPESETAPQPPNNAENDIFPSTERSGEQDTAVSANQAEQLKETRKTQAGEGLLKHLSDACRKCVRVWALTDLLGYVYDNINPRFKVTQQSLGRKDSVKSGTCATAFALFDASTNDMKTENYLKSFVEVPLLSLDDISPSEEENNLLQERMAHTVLHIIVTFGGSHFAQFKKDVMESTPASADKIAEHETEVFPLPTMHIDESSMTGNAEVIFEMFRKLSRPFCALEFTKVVKIIAGDQLSIALFMPELFHYKLAITHRFMEIHYGKSNSTANPGCLNFHNTVFDRKPIVLSSLLPFCTTRDLIFVSLYTRMFTCLMLVTNVTSLDDYATKDLTFKELKEDACELVNHFANPAAARRLHCAPNSTLTKGDMVYENAILFMRDALILHEFNDGIKAGDSGHVVLVLKYMALMYRGKIVLKNWLVNTTGKPNAWSEVDLLQEHLNFWIKSLQEHGVYVIEEDRIIDQDKLLVPNVISTELKELHEPLNEYNKMFQRLQQHCRTHPLVGDPYIAATEGSEDADPSCLQEDIVPILEDVLSIIDETASDEDTEDDDDAFWQWVEEKEDGWFSLESTADVALDQDAVDDIED</sequence>
<dbReference type="Proteomes" id="UP001148662">
    <property type="component" value="Unassembled WGS sequence"/>
</dbReference>
<evidence type="ECO:0000313" key="2">
    <source>
        <dbReference type="Proteomes" id="UP001148662"/>
    </source>
</evidence>
<evidence type="ECO:0000313" key="1">
    <source>
        <dbReference type="EMBL" id="KAJ3558625.1"/>
    </source>
</evidence>